<keyword evidence="4" id="KW-0472">Membrane</keyword>
<dbReference type="RefSeq" id="WP_232559524.1">
    <property type="nucleotide sequence ID" value="NZ_JALPRF010000001.1"/>
</dbReference>
<dbReference type="Gene3D" id="3.40.50.300">
    <property type="entry name" value="P-loop containing nucleotide triphosphate hydrolases"/>
    <property type="match status" value="1"/>
</dbReference>
<feature type="transmembrane region" description="Helical" evidence="4">
    <location>
        <begin position="487"/>
        <end position="507"/>
    </location>
</feature>
<keyword evidence="6" id="KW-0808">Transferase</keyword>
<dbReference type="Proteomes" id="UP001202180">
    <property type="component" value="Unassembled WGS sequence"/>
</dbReference>
<dbReference type="InterPro" id="IPR050445">
    <property type="entry name" value="Bact_polysacc_biosynth/exp"/>
</dbReference>
<reference evidence="6 7" key="1">
    <citation type="submission" date="2022-04" db="EMBL/GenBank/DDBJ databases">
        <title>Spirosoma sp. strain RP8 genome sequencing and assembly.</title>
        <authorList>
            <person name="Jung Y."/>
        </authorList>
    </citation>
    <scope>NUCLEOTIDE SEQUENCE [LARGE SCALE GENOMIC DNA]</scope>
    <source>
        <strain evidence="6 7">RP8</strain>
    </source>
</reference>
<evidence type="ECO:0000259" key="5">
    <source>
        <dbReference type="Pfam" id="PF13807"/>
    </source>
</evidence>
<feature type="coiled-coil region" evidence="3">
    <location>
        <begin position="264"/>
        <end position="291"/>
    </location>
</feature>
<keyword evidence="4" id="KW-1133">Transmembrane helix</keyword>
<dbReference type="GO" id="GO:0004715">
    <property type="term" value="F:non-membrane spanning protein tyrosine kinase activity"/>
    <property type="evidence" value="ECO:0007669"/>
    <property type="project" value="UniProtKB-EC"/>
</dbReference>
<sequence>MASKSAHSYANYQVVESQESPLRTYLLPYFRHWPWFVLSLALALAGAYAYLLYKQPIYRIQASLMLQDEKRGTVDNTPLKELETYSPKKAVENELEVIHSSMLMDRVVTNLHLDTRYYRKASFGKREIYGDSPIWLLVESGKPELYKKMLEVSFPSSQSIQINNQTYPLNQRIQTPLGTMRVMTRKPISAETAPMLVQVMPQAAAVGLYLGNLKAEPTSKTSAVIHLTLEDPVPQKGEAILNSLINEYNQAAIADKSKVTANTLKFIENRLNMVSSELSSVERNVEQYKSTLGITDLSSQAQTMLQTAQQNDAQLNQVTIQLAALNDLQEFVNDKSDKRGSTPATVGLNDPALLGQIDKLSQLELKRKELIQTTSEENPNLQIIDNQIKDTKNNIEHNIKTMKSMLSRSQQQYVAQNQNLESVIRKIPKQERTLMDITRQQTIKNNLYTYLLQKREEMAVTFAATISDSRTIDAAKSSISPVKPVGIVIYALFGLVGLLVPTAAIAGKRAMNTRVMRRGDVEEVTQVPIMGEVMSKKHRDVLVVAPNNRSVIAEQIRAIRTNLNIDKHDSEESQVMLFTSSISGEGKSFLSLNLGASLALLRQPTVILEMDMRMPRLHQSFNIDNSIGLSNYLNGEATIGEILKPIPGYPNYFLIPSGPLPPDPSELLSGPAIKQLLQSLRQQFRYVIMDAPPVGVVTDAQIVAPYADSTLFVIRHGVTPLQSLKMLNTLYREQRFQNMSIILNAVGGSDASAYHFNHGYKNSYSYK</sequence>
<dbReference type="EC" id="2.7.10.2" evidence="6"/>
<accession>A0ABT0HFM7</accession>
<dbReference type="EMBL" id="JALPRF010000001">
    <property type="protein sequence ID" value="MCK8490952.1"/>
    <property type="molecule type" value="Genomic_DNA"/>
</dbReference>
<evidence type="ECO:0000313" key="6">
    <source>
        <dbReference type="EMBL" id="MCK8490952.1"/>
    </source>
</evidence>
<evidence type="ECO:0000313" key="7">
    <source>
        <dbReference type="Proteomes" id="UP001202180"/>
    </source>
</evidence>
<dbReference type="PANTHER" id="PTHR32309:SF13">
    <property type="entry name" value="FERRIC ENTEROBACTIN TRANSPORT PROTEIN FEPE"/>
    <property type="match status" value="1"/>
</dbReference>
<keyword evidence="2" id="KW-0067">ATP-binding</keyword>
<name>A0ABT0HFM7_9BACT</name>
<evidence type="ECO:0000256" key="3">
    <source>
        <dbReference type="SAM" id="Coils"/>
    </source>
</evidence>
<keyword evidence="4" id="KW-0812">Transmembrane</keyword>
<keyword evidence="1" id="KW-0547">Nucleotide-binding</keyword>
<dbReference type="InterPro" id="IPR032807">
    <property type="entry name" value="GNVR"/>
</dbReference>
<gene>
    <name evidence="6" type="ORF">M0L20_03755</name>
</gene>
<comment type="caution">
    <text evidence="6">The sequence shown here is derived from an EMBL/GenBank/DDBJ whole genome shotgun (WGS) entry which is preliminary data.</text>
</comment>
<protein>
    <submittedName>
        <fullName evidence="6">Polysaccharide biosynthesis tyrosine autokinase</fullName>
        <ecNumber evidence="6">2.7.10.2</ecNumber>
    </submittedName>
</protein>
<dbReference type="SUPFAM" id="SSF52540">
    <property type="entry name" value="P-loop containing nucleoside triphosphate hydrolases"/>
    <property type="match status" value="1"/>
</dbReference>
<dbReference type="CDD" id="cd05387">
    <property type="entry name" value="BY-kinase"/>
    <property type="match status" value="1"/>
</dbReference>
<dbReference type="Pfam" id="PF13807">
    <property type="entry name" value="GNVR"/>
    <property type="match status" value="1"/>
</dbReference>
<evidence type="ECO:0000256" key="2">
    <source>
        <dbReference type="ARBA" id="ARBA00022840"/>
    </source>
</evidence>
<dbReference type="InterPro" id="IPR005702">
    <property type="entry name" value="Wzc-like_C"/>
</dbReference>
<feature type="domain" description="Tyrosine-protein kinase G-rich" evidence="5">
    <location>
        <begin position="431"/>
        <end position="509"/>
    </location>
</feature>
<evidence type="ECO:0000256" key="1">
    <source>
        <dbReference type="ARBA" id="ARBA00022741"/>
    </source>
</evidence>
<dbReference type="InterPro" id="IPR027417">
    <property type="entry name" value="P-loop_NTPase"/>
</dbReference>
<feature type="transmembrane region" description="Helical" evidence="4">
    <location>
        <begin position="33"/>
        <end position="53"/>
    </location>
</feature>
<organism evidence="6 7">
    <name type="scientific">Spirosoma liriopis</name>
    <dbReference type="NCBI Taxonomy" id="2937440"/>
    <lineage>
        <taxon>Bacteria</taxon>
        <taxon>Pseudomonadati</taxon>
        <taxon>Bacteroidota</taxon>
        <taxon>Cytophagia</taxon>
        <taxon>Cytophagales</taxon>
        <taxon>Cytophagaceae</taxon>
        <taxon>Spirosoma</taxon>
    </lineage>
</organism>
<evidence type="ECO:0000256" key="4">
    <source>
        <dbReference type="SAM" id="Phobius"/>
    </source>
</evidence>
<keyword evidence="3" id="KW-0175">Coiled coil</keyword>
<proteinExistence type="predicted"/>
<dbReference type="NCBIfam" id="TIGR01007">
    <property type="entry name" value="eps_fam"/>
    <property type="match status" value="1"/>
</dbReference>
<dbReference type="PANTHER" id="PTHR32309">
    <property type="entry name" value="TYROSINE-PROTEIN KINASE"/>
    <property type="match status" value="1"/>
</dbReference>
<keyword evidence="7" id="KW-1185">Reference proteome</keyword>